<evidence type="ECO:0000313" key="3">
    <source>
        <dbReference type="Proteomes" id="UP001152797"/>
    </source>
</evidence>
<dbReference type="EMBL" id="CAMXCT020000961">
    <property type="protein sequence ID" value="CAL1138521.1"/>
    <property type="molecule type" value="Genomic_DNA"/>
</dbReference>
<dbReference type="EMBL" id="CAMXCT030000961">
    <property type="protein sequence ID" value="CAL4772458.1"/>
    <property type="molecule type" value="Genomic_DNA"/>
</dbReference>
<dbReference type="AlphaFoldDB" id="A0A9P1FR70"/>
<comment type="caution">
    <text evidence="1">The sequence shown here is derived from an EMBL/GenBank/DDBJ whole genome shotgun (WGS) entry which is preliminary data.</text>
</comment>
<name>A0A9P1FR70_9DINO</name>
<dbReference type="Proteomes" id="UP001152797">
    <property type="component" value="Unassembled WGS sequence"/>
</dbReference>
<dbReference type="EMBL" id="CAMXCT010000961">
    <property type="protein sequence ID" value="CAI3985146.1"/>
    <property type="molecule type" value="Genomic_DNA"/>
</dbReference>
<keyword evidence="3" id="KW-1185">Reference proteome</keyword>
<evidence type="ECO:0000313" key="2">
    <source>
        <dbReference type="EMBL" id="CAL1138521.1"/>
    </source>
</evidence>
<evidence type="ECO:0000313" key="1">
    <source>
        <dbReference type="EMBL" id="CAI3985146.1"/>
    </source>
</evidence>
<protein>
    <submittedName>
        <fullName evidence="1">Uncharacterized protein</fullName>
    </submittedName>
</protein>
<reference evidence="1" key="1">
    <citation type="submission" date="2022-10" db="EMBL/GenBank/DDBJ databases">
        <authorList>
            <person name="Chen Y."/>
            <person name="Dougan E. K."/>
            <person name="Chan C."/>
            <person name="Rhodes N."/>
            <person name="Thang M."/>
        </authorList>
    </citation>
    <scope>NUCLEOTIDE SEQUENCE</scope>
</reference>
<feature type="non-terminal residue" evidence="1">
    <location>
        <position position="137"/>
    </location>
</feature>
<organism evidence="1">
    <name type="scientific">Cladocopium goreaui</name>
    <dbReference type="NCBI Taxonomy" id="2562237"/>
    <lineage>
        <taxon>Eukaryota</taxon>
        <taxon>Sar</taxon>
        <taxon>Alveolata</taxon>
        <taxon>Dinophyceae</taxon>
        <taxon>Suessiales</taxon>
        <taxon>Symbiodiniaceae</taxon>
        <taxon>Cladocopium</taxon>
    </lineage>
</organism>
<accession>A0A9P1FR70</accession>
<proteinExistence type="predicted"/>
<sequence length="137" mass="15384">MQEAGNDMEPFEVNNNGRQVMVKLAGEKVLTFLQKVFDLEAVEATQQGSEPEVVLEKGFVVELKQPQYFGSRSEALRLVRDVAPELRWSRVIPMKQGSQLRCWAAATKSVWLASEKKLAVLGVVRLVDHEEAKKSAE</sequence>
<gene>
    <name evidence="1" type="ORF">C1SCF055_LOCUS12628</name>
</gene>
<reference evidence="2" key="2">
    <citation type="submission" date="2024-04" db="EMBL/GenBank/DDBJ databases">
        <authorList>
            <person name="Chen Y."/>
            <person name="Shah S."/>
            <person name="Dougan E. K."/>
            <person name="Thang M."/>
            <person name="Chan C."/>
        </authorList>
    </citation>
    <scope>NUCLEOTIDE SEQUENCE [LARGE SCALE GENOMIC DNA]</scope>
</reference>